<dbReference type="Proteomes" id="UP000288168">
    <property type="component" value="Unassembled WGS sequence"/>
</dbReference>
<dbReference type="GO" id="GO:0005634">
    <property type="term" value="C:nucleus"/>
    <property type="evidence" value="ECO:0007669"/>
    <property type="project" value="TreeGrafter"/>
</dbReference>
<dbReference type="Pfam" id="PF05368">
    <property type="entry name" value="NmrA"/>
    <property type="match status" value="1"/>
</dbReference>
<dbReference type="SUPFAM" id="SSF51735">
    <property type="entry name" value="NAD(P)-binding Rossmann-fold domains"/>
    <property type="match status" value="1"/>
</dbReference>
<proteinExistence type="inferred from homology"/>
<evidence type="ECO:0000259" key="4">
    <source>
        <dbReference type="Pfam" id="PF05368"/>
    </source>
</evidence>
<evidence type="ECO:0000313" key="5">
    <source>
        <dbReference type="EMBL" id="RSL63248.1"/>
    </source>
</evidence>
<keyword evidence="6" id="KW-1185">Reference proteome</keyword>
<comment type="similarity">
    <text evidence="1">Belongs to the NmrA-type oxidoreductase family.</text>
</comment>
<dbReference type="OrthoDB" id="3358371at2759"/>
<keyword evidence="3" id="KW-0560">Oxidoreductase</keyword>
<protein>
    <recommendedName>
        <fullName evidence="4">NmrA-like domain-containing protein</fullName>
    </recommendedName>
</protein>
<organism evidence="5 6">
    <name type="scientific">Fusarium duplospermum</name>
    <dbReference type="NCBI Taxonomy" id="1325734"/>
    <lineage>
        <taxon>Eukaryota</taxon>
        <taxon>Fungi</taxon>
        <taxon>Dikarya</taxon>
        <taxon>Ascomycota</taxon>
        <taxon>Pezizomycotina</taxon>
        <taxon>Sordariomycetes</taxon>
        <taxon>Hypocreomycetidae</taxon>
        <taxon>Hypocreales</taxon>
        <taxon>Nectriaceae</taxon>
        <taxon>Fusarium</taxon>
        <taxon>Fusarium solani species complex</taxon>
    </lineage>
</organism>
<dbReference type="Gene3D" id="3.40.50.720">
    <property type="entry name" value="NAD(P)-binding Rossmann-like Domain"/>
    <property type="match status" value="1"/>
</dbReference>
<dbReference type="STRING" id="1325734.A0A428QDC9"/>
<sequence length="317" mass="34959">MQSAQKARTIVVLGATGNQGKGVVRALLQKTSPAFHVRAVTRDIEGSSAKRLVSEFGSTDRLRLVKGDVYDAQSLHAAFKDAYGLFAVTQNRIAGGTVNTEEDMKHELEAGRNIVDAAEACKIQHFVMSSLPNLTKASRGRFTKVYHFDYKHQIEQWARECLPAVTALLPEGGTVRFCAPVSGDTLADWIDPAYDIGVFAAEVFAAGPEKTNSKTYPVVSPKVRFSDFSDIFTKTTSTPSSFKSTTIDQWGDTVAATVGEGYREDIKQMMQWIAEAPEEKICYGTLDPEEDTSWQDLGVRASTFEEWLARTNWKGPE</sequence>
<accession>A0A428QDC9</accession>
<dbReference type="PANTHER" id="PTHR42748:SF30">
    <property type="entry name" value="NMRA-LIKE DOMAIN-CONTAINING PROTEIN"/>
    <property type="match status" value="1"/>
</dbReference>
<feature type="domain" description="NmrA-like" evidence="4">
    <location>
        <begin position="8"/>
        <end position="160"/>
    </location>
</feature>
<dbReference type="InterPro" id="IPR036291">
    <property type="entry name" value="NAD(P)-bd_dom_sf"/>
</dbReference>
<dbReference type="PANTHER" id="PTHR42748">
    <property type="entry name" value="NITROGEN METABOLITE REPRESSION PROTEIN NMRA FAMILY MEMBER"/>
    <property type="match status" value="1"/>
</dbReference>
<evidence type="ECO:0000256" key="1">
    <source>
        <dbReference type="ARBA" id="ARBA00006328"/>
    </source>
</evidence>
<dbReference type="GO" id="GO:0016491">
    <property type="term" value="F:oxidoreductase activity"/>
    <property type="evidence" value="ECO:0007669"/>
    <property type="project" value="UniProtKB-KW"/>
</dbReference>
<evidence type="ECO:0000313" key="6">
    <source>
        <dbReference type="Proteomes" id="UP000288168"/>
    </source>
</evidence>
<dbReference type="InterPro" id="IPR051164">
    <property type="entry name" value="NmrA-like_oxidored"/>
</dbReference>
<dbReference type="Gene3D" id="3.90.25.10">
    <property type="entry name" value="UDP-galactose 4-epimerase, domain 1"/>
    <property type="match status" value="1"/>
</dbReference>
<comment type="caution">
    <text evidence="5">The sequence shown here is derived from an EMBL/GenBank/DDBJ whole genome shotgun (WGS) entry which is preliminary data.</text>
</comment>
<dbReference type="InterPro" id="IPR008030">
    <property type="entry name" value="NmrA-like"/>
</dbReference>
<evidence type="ECO:0000256" key="3">
    <source>
        <dbReference type="ARBA" id="ARBA00023002"/>
    </source>
</evidence>
<dbReference type="EMBL" id="NKCI01000040">
    <property type="protein sequence ID" value="RSL63248.1"/>
    <property type="molecule type" value="Genomic_DNA"/>
</dbReference>
<keyword evidence="2" id="KW-0521">NADP</keyword>
<reference evidence="5 6" key="1">
    <citation type="submission" date="2017-06" db="EMBL/GenBank/DDBJ databases">
        <title>Comparative genomic analysis of Ambrosia Fusariam Clade fungi.</title>
        <authorList>
            <person name="Stajich J.E."/>
            <person name="Carrillo J."/>
            <person name="Kijimoto T."/>
            <person name="Eskalen A."/>
            <person name="O'Donnell K."/>
            <person name="Kasson M."/>
        </authorList>
    </citation>
    <scope>NUCLEOTIDE SEQUENCE [LARGE SCALE GENOMIC DNA]</scope>
    <source>
        <strain evidence="5 6">NRRL62584</strain>
    </source>
</reference>
<dbReference type="AlphaFoldDB" id="A0A428QDC9"/>
<gene>
    <name evidence="5" type="ORF">CEP54_005329</name>
</gene>
<name>A0A428QDC9_9HYPO</name>
<evidence type="ECO:0000256" key="2">
    <source>
        <dbReference type="ARBA" id="ARBA00022857"/>
    </source>
</evidence>